<accession>A0A9Q0SZN6</accession>
<organism evidence="1 2">
    <name type="scientific">Salix koriyanagi</name>
    <dbReference type="NCBI Taxonomy" id="2511006"/>
    <lineage>
        <taxon>Eukaryota</taxon>
        <taxon>Viridiplantae</taxon>
        <taxon>Streptophyta</taxon>
        <taxon>Embryophyta</taxon>
        <taxon>Tracheophyta</taxon>
        <taxon>Spermatophyta</taxon>
        <taxon>Magnoliopsida</taxon>
        <taxon>eudicotyledons</taxon>
        <taxon>Gunneridae</taxon>
        <taxon>Pentapetalae</taxon>
        <taxon>rosids</taxon>
        <taxon>fabids</taxon>
        <taxon>Malpighiales</taxon>
        <taxon>Salicaceae</taxon>
        <taxon>Saliceae</taxon>
        <taxon>Salix</taxon>
    </lineage>
</organism>
<dbReference type="EMBL" id="JAPFFM010000017">
    <property type="protein sequence ID" value="KAJ6695627.1"/>
    <property type="molecule type" value="Genomic_DNA"/>
</dbReference>
<gene>
    <name evidence="1" type="ORF">OIU74_014690</name>
</gene>
<evidence type="ECO:0000313" key="1">
    <source>
        <dbReference type="EMBL" id="KAJ6695627.1"/>
    </source>
</evidence>
<comment type="caution">
    <text evidence="1">The sequence shown here is derived from an EMBL/GenBank/DDBJ whole genome shotgun (WGS) entry which is preliminary data.</text>
</comment>
<dbReference type="AlphaFoldDB" id="A0A9Q0SZN6"/>
<dbReference type="Proteomes" id="UP001151752">
    <property type="component" value="Chromosome 3"/>
</dbReference>
<keyword evidence="2" id="KW-1185">Reference proteome</keyword>
<evidence type="ECO:0000313" key="2">
    <source>
        <dbReference type="Proteomes" id="UP001151752"/>
    </source>
</evidence>
<reference evidence="1" key="1">
    <citation type="submission" date="2022-11" db="EMBL/GenBank/DDBJ databases">
        <authorList>
            <person name="Hyden B.L."/>
            <person name="Feng K."/>
            <person name="Yates T."/>
            <person name="Jawdy S."/>
            <person name="Smart L.B."/>
            <person name="Muchero W."/>
        </authorList>
    </citation>
    <scope>NUCLEOTIDE SEQUENCE</scope>
    <source>
        <tissue evidence="1">Shoot tip</tissue>
    </source>
</reference>
<proteinExistence type="predicted"/>
<name>A0A9Q0SZN6_9ROSI</name>
<reference evidence="1" key="2">
    <citation type="journal article" date="2023" name="Int. J. Mol. Sci.">
        <title>De Novo Assembly and Annotation of 11 Diverse Shrub Willow (Salix) Genomes Reveals Novel Gene Organization in Sex-Linked Regions.</title>
        <authorList>
            <person name="Hyden B."/>
            <person name="Feng K."/>
            <person name="Yates T.B."/>
            <person name="Jawdy S."/>
            <person name="Cereghino C."/>
            <person name="Smart L.B."/>
            <person name="Muchero W."/>
        </authorList>
    </citation>
    <scope>NUCLEOTIDE SEQUENCE</scope>
    <source>
        <tissue evidence="1">Shoot tip</tissue>
    </source>
</reference>
<protein>
    <submittedName>
        <fullName evidence="1">Uncharacterized protein</fullName>
    </submittedName>
</protein>
<sequence length="90" mass="10356">MNRATIPFHTSQGSFAKFAKETLGEETMTKIRPPPEEAEAGRMRVMAEGLIVREIQGGLRVWVRKLRPRKGFRISNLTTKRQYTAHPLNY</sequence>